<reference evidence="1" key="1">
    <citation type="journal article" date="2022" name="Front. Genet.">
        <title>Chromosome-Scale Assembly of the Dendrobium nobile Genome Provides Insights Into the Molecular Mechanism of the Biosynthesis of the Medicinal Active Ingredient of Dendrobium.</title>
        <authorList>
            <person name="Xu Q."/>
            <person name="Niu S.-C."/>
            <person name="Li K.-L."/>
            <person name="Zheng P.-J."/>
            <person name="Zhang X.-J."/>
            <person name="Jia Y."/>
            <person name="Liu Y."/>
            <person name="Niu Y.-X."/>
            <person name="Yu L.-H."/>
            <person name="Chen D.-F."/>
            <person name="Zhang G.-Q."/>
        </authorList>
    </citation>
    <scope>NUCLEOTIDE SEQUENCE</scope>
    <source>
        <tissue evidence="1">Leaf</tissue>
    </source>
</reference>
<evidence type="ECO:0000313" key="1">
    <source>
        <dbReference type="EMBL" id="KAI0504749.1"/>
    </source>
</evidence>
<protein>
    <submittedName>
        <fullName evidence="1">Uncharacterized protein</fullName>
    </submittedName>
</protein>
<proteinExistence type="predicted"/>
<dbReference type="Proteomes" id="UP000829196">
    <property type="component" value="Unassembled WGS sequence"/>
</dbReference>
<keyword evidence="2" id="KW-1185">Reference proteome</keyword>
<dbReference type="EMBL" id="JAGYWB010000011">
    <property type="protein sequence ID" value="KAI0504749.1"/>
    <property type="molecule type" value="Genomic_DNA"/>
</dbReference>
<sequence>MRIYNVILKVYDKVNDGGDDDDDEVDGDNDACMANLVFLFSLFCRNPKCKWYLVIMRIVIIIIISHIEDCLISCAKWLVLSRSRMKWQAGCLLEGFWLFPEALIWKYITTLSWSGGIIQSSSMPSIRKIWREELFLCLFFQ</sequence>
<dbReference type="AlphaFoldDB" id="A0A8T3B7M0"/>
<accession>A0A8T3B7M0</accession>
<comment type="caution">
    <text evidence="1">The sequence shown here is derived from an EMBL/GenBank/DDBJ whole genome shotgun (WGS) entry which is preliminary data.</text>
</comment>
<evidence type="ECO:0000313" key="2">
    <source>
        <dbReference type="Proteomes" id="UP000829196"/>
    </source>
</evidence>
<gene>
    <name evidence="1" type="ORF">KFK09_015702</name>
</gene>
<name>A0A8T3B7M0_DENNO</name>
<organism evidence="1 2">
    <name type="scientific">Dendrobium nobile</name>
    <name type="common">Orchid</name>
    <dbReference type="NCBI Taxonomy" id="94219"/>
    <lineage>
        <taxon>Eukaryota</taxon>
        <taxon>Viridiplantae</taxon>
        <taxon>Streptophyta</taxon>
        <taxon>Embryophyta</taxon>
        <taxon>Tracheophyta</taxon>
        <taxon>Spermatophyta</taxon>
        <taxon>Magnoliopsida</taxon>
        <taxon>Liliopsida</taxon>
        <taxon>Asparagales</taxon>
        <taxon>Orchidaceae</taxon>
        <taxon>Epidendroideae</taxon>
        <taxon>Malaxideae</taxon>
        <taxon>Dendrobiinae</taxon>
        <taxon>Dendrobium</taxon>
    </lineage>
</organism>